<dbReference type="OrthoDB" id="9796965at2"/>
<dbReference type="GO" id="GO:0016226">
    <property type="term" value="P:iron-sulfur cluster assembly"/>
    <property type="evidence" value="ECO:0007669"/>
    <property type="project" value="InterPro"/>
</dbReference>
<dbReference type="InterPro" id="IPR001075">
    <property type="entry name" value="NIF_FeS_clus_asmbl_NifU_C"/>
</dbReference>
<sequence length="185" mass="19529">MFIQTESTPNPATMKFLPGQTVMGEGTADFTDADAAKASPLADRLFALGNVEGVFFGSDFITVTKADDVDWMHIRPAVLGAIMDHFTTGAPLMADGAETSSGHAPSDGDDSELVTQIKDILDTRVRPAVAQDGGDIVFHGFEEGVVYLNMIGACAGCPASTATLKNGVENLLKHFVPEVQEVRAV</sequence>
<gene>
    <name evidence="3" type="ORF">GTQ45_04990</name>
</gene>
<dbReference type="AlphaFoldDB" id="A0A845QAE4"/>
<accession>A0A845QAE4</accession>
<reference evidence="3 4" key="1">
    <citation type="journal article" date="2016" name="Int. J. Syst. Evol. Microbiol.">
        <title>Pyruvatibacter mobilis gen. nov., sp. nov., a marine bacterium from the culture broth of Picochlorum sp. 122.</title>
        <authorList>
            <person name="Wang G."/>
            <person name="Tang M."/>
            <person name="Wu H."/>
            <person name="Dai S."/>
            <person name="Li T."/>
            <person name="Chen C."/>
            <person name="He H."/>
            <person name="Fan J."/>
            <person name="Xiang W."/>
            <person name="Li X."/>
        </authorList>
    </citation>
    <scope>NUCLEOTIDE SEQUENCE [LARGE SCALE GENOMIC DNA]</scope>
    <source>
        <strain evidence="3 4">GYP-11</strain>
    </source>
</reference>
<keyword evidence="4" id="KW-1185">Reference proteome</keyword>
<proteinExistence type="inferred from homology"/>
<dbReference type="GeneID" id="300655996"/>
<evidence type="ECO:0000256" key="1">
    <source>
        <dbReference type="ARBA" id="ARBA00006420"/>
    </source>
</evidence>
<dbReference type="GO" id="GO:0051536">
    <property type="term" value="F:iron-sulfur cluster binding"/>
    <property type="evidence" value="ECO:0007669"/>
    <property type="project" value="InterPro"/>
</dbReference>
<dbReference type="InterPro" id="IPR014824">
    <property type="entry name" value="Nfu/NifU_N"/>
</dbReference>
<dbReference type="Gene3D" id="3.30.1370.70">
    <property type="entry name" value="Scaffold protein Nfu/NifU, N-terminal domain"/>
    <property type="match status" value="1"/>
</dbReference>
<protein>
    <submittedName>
        <fullName evidence="3">NifU family protein</fullName>
    </submittedName>
</protein>
<dbReference type="EMBL" id="WXYQ01000004">
    <property type="protein sequence ID" value="NBG95081.1"/>
    <property type="molecule type" value="Genomic_DNA"/>
</dbReference>
<dbReference type="InterPro" id="IPR035433">
    <property type="entry name" value="NFU1-like"/>
</dbReference>
<evidence type="ECO:0000313" key="3">
    <source>
        <dbReference type="EMBL" id="NBG95081.1"/>
    </source>
</evidence>
<comment type="caution">
    <text evidence="3">The sequence shown here is derived from an EMBL/GenBank/DDBJ whole genome shotgun (WGS) entry which is preliminary data.</text>
</comment>
<organism evidence="3 4">
    <name type="scientific">Pyruvatibacter mobilis</name>
    <dbReference type="NCBI Taxonomy" id="1712261"/>
    <lineage>
        <taxon>Bacteria</taxon>
        <taxon>Pseudomonadati</taxon>
        <taxon>Pseudomonadota</taxon>
        <taxon>Alphaproteobacteria</taxon>
        <taxon>Hyphomicrobiales</taxon>
        <taxon>Parvibaculaceae</taxon>
        <taxon>Pyruvatibacter</taxon>
    </lineage>
</organism>
<evidence type="ECO:0000259" key="2">
    <source>
        <dbReference type="SMART" id="SM00932"/>
    </source>
</evidence>
<dbReference type="Proteomes" id="UP000470384">
    <property type="component" value="Unassembled WGS sequence"/>
</dbReference>
<dbReference type="InterPro" id="IPR036498">
    <property type="entry name" value="Nfu/NifU_N_sf"/>
</dbReference>
<dbReference type="Pfam" id="PF08712">
    <property type="entry name" value="Nfu_N"/>
    <property type="match status" value="1"/>
</dbReference>
<comment type="similarity">
    <text evidence="1">Belongs to the NifU family.</text>
</comment>
<dbReference type="SUPFAM" id="SSF117916">
    <property type="entry name" value="Fe-S cluster assembly (FSCA) domain-like"/>
    <property type="match status" value="1"/>
</dbReference>
<dbReference type="Pfam" id="PF01106">
    <property type="entry name" value="NifU"/>
    <property type="match status" value="1"/>
</dbReference>
<dbReference type="PANTHER" id="PTHR11178">
    <property type="entry name" value="IRON-SULFUR CLUSTER SCAFFOLD PROTEIN NFU-RELATED"/>
    <property type="match status" value="1"/>
</dbReference>
<name>A0A845QAE4_9HYPH</name>
<dbReference type="PANTHER" id="PTHR11178:SF1">
    <property type="entry name" value="NFU1 IRON-SULFUR CLUSTER SCAFFOLD HOMOLOG, MITOCHONDRIAL"/>
    <property type="match status" value="1"/>
</dbReference>
<dbReference type="GO" id="GO:0005506">
    <property type="term" value="F:iron ion binding"/>
    <property type="evidence" value="ECO:0007669"/>
    <property type="project" value="InterPro"/>
</dbReference>
<dbReference type="FunFam" id="3.30.1370.70:FF:000001">
    <property type="entry name" value="NifU-like protein 4, mitochondrial"/>
    <property type="match status" value="1"/>
</dbReference>
<dbReference type="SMART" id="SM00932">
    <property type="entry name" value="Nfu_N"/>
    <property type="match status" value="1"/>
</dbReference>
<feature type="domain" description="Scaffold protein Nfu/NifU N-terminal" evidence="2">
    <location>
        <begin position="3"/>
        <end position="89"/>
    </location>
</feature>
<dbReference type="SUPFAM" id="SSF110836">
    <property type="entry name" value="Hypothetical protein SAV1430"/>
    <property type="match status" value="1"/>
</dbReference>
<dbReference type="Gene3D" id="3.30.300.130">
    <property type="entry name" value="Fe-S cluster assembly (FSCA)"/>
    <property type="match status" value="1"/>
</dbReference>
<dbReference type="RefSeq" id="WP_160587091.1">
    <property type="nucleotide sequence ID" value="NZ_BMHN01000001.1"/>
</dbReference>
<dbReference type="InterPro" id="IPR034904">
    <property type="entry name" value="FSCA_dom_sf"/>
</dbReference>
<dbReference type="PIRSF" id="PIRSF036773">
    <property type="entry name" value="HIRIP5"/>
    <property type="match status" value="1"/>
</dbReference>
<evidence type="ECO:0000313" key="4">
    <source>
        <dbReference type="Proteomes" id="UP000470384"/>
    </source>
</evidence>
<dbReference type="FunFam" id="3.30.300.130:FF:000001">
    <property type="entry name" value="NFU1 iron-sulfur cluster scaffold"/>
    <property type="match status" value="1"/>
</dbReference>